<feature type="domain" description="RING-type" evidence="6">
    <location>
        <begin position="16"/>
        <end position="58"/>
    </location>
</feature>
<dbReference type="RefSeq" id="XP_014379502.2">
    <property type="nucleotide sequence ID" value="XM_014524016.2"/>
</dbReference>
<dbReference type="Pfam" id="PF00622">
    <property type="entry name" value="SPRY"/>
    <property type="match status" value="1"/>
</dbReference>
<dbReference type="SMART" id="SM00589">
    <property type="entry name" value="PRY"/>
    <property type="match status" value="1"/>
</dbReference>
<dbReference type="PROSITE" id="PS50188">
    <property type="entry name" value="B302_SPRY"/>
    <property type="match status" value="1"/>
</dbReference>
<dbReference type="CDD" id="cd12888">
    <property type="entry name" value="SPRY_PRY_TRIM7_like"/>
    <property type="match status" value="1"/>
</dbReference>
<evidence type="ECO:0000313" key="9">
    <source>
        <dbReference type="Proteomes" id="UP000189705"/>
    </source>
</evidence>
<dbReference type="PROSITE" id="PS00518">
    <property type="entry name" value="ZF_RING_1"/>
    <property type="match status" value="1"/>
</dbReference>
<evidence type="ECO:0000313" key="10">
    <source>
        <dbReference type="RefSeq" id="XP_014379502.2"/>
    </source>
</evidence>
<dbReference type="InterPro" id="IPR003877">
    <property type="entry name" value="SPRY_dom"/>
</dbReference>
<dbReference type="CDD" id="cd16594">
    <property type="entry name" value="RING-HC_TRIM7-like_C-IV"/>
    <property type="match status" value="1"/>
</dbReference>
<evidence type="ECO:0000256" key="5">
    <source>
        <dbReference type="SAM" id="Coils"/>
    </source>
</evidence>
<accession>A0A1U8DE46</accession>
<evidence type="ECO:0000259" key="6">
    <source>
        <dbReference type="PROSITE" id="PS50089"/>
    </source>
</evidence>
<dbReference type="FunFam" id="2.60.120.920:FF:000004">
    <property type="entry name" value="Butyrophilin subfamily 1 member A1"/>
    <property type="match status" value="1"/>
</dbReference>
<dbReference type="SMART" id="SM00184">
    <property type="entry name" value="RING"/>
    <property type="match status" value="1"/>
</dbReference>
<sequence length="492" mass="55462">MAAASSVQNLRDEATCSVCLDFFRDPVTIMGCGHNFCRACITRCWEGAETDVTCPQCRQTFPQRTLGPNRQLGNLVELLSAGTAEGAVGQRVCGEHGEALKLFCQDDETPICVVCDRSRVHRAHSVVPLEEAAEEYKGTLQTHLKTLRERRENLLGLKWTGERKTQVYLKRAGAERQKIVSEFQQSHQFLQEQEQLLLAQLGELEKKVENMQKEKVIKLSEISHLNELISEMEAKCQQPASEFLQDIRKTLSRCEKGEIPRPVRISPELERRLQDFSQKTCALRKTMRTFKDTLPSGLEKISRDVPQPYAKVTVTLDSDMAHPCLTVSADGRSVTRVVTRQDLPNNPERFFFETCVLGCERFTSGRHCWEVEVGKAHIWAVGVARESVKRVGWISLSPEAGIWAVRCRVGEFEALTAPAPTRLSLPQVPNRVQVCLDCAGGQVSFLDADTESVIFTFPPPLFARDTIQPWFWLSLRPMLQSSLDSTQLRLCS</sequence>
<dbReference type="PANTHER" id="PTHR24103">
    <property type="entry name" value="E3 UBIQUITIN-PROTEIN LIGASE TRIM"/>
    <property type="match status" value="1"/>
</dbReference>
<reference evidence="10" key="1">
    <citation type="submission" date="2025-08" db="UniProtKB">
        <authorList>
            <consortium name="RefSeq"/>
        </authorList>
    </citation>
    <scope>IDENTIFICATION</scope>
</reference>
<feature type="domain" description="B box-type" evidence="7">
    <location>
        <begin position="88"/>
        <end position="129"/>
    </location>
</feature>
<feature type="domain" description="B30.2/SPRY" evidence="8">
    <location>
        <begin position="294"/>
        <end position="492"/>
    </location>
</feature>
<evidence type="ECO:0000256" key="3">
    <source>
        <dbReference type="ARBA" id="ARBA00022833"/>
    </source>
</evidence>
<dbReference type="GO" id="GO:0008270">
    <property type="term" value="F:zinc ion binding"/>
    <property type="evidence" value="ECO:0007669"/>
    <property type="project" value="UniProtKB-KW"/>
</dbReference>
<dbReference type="InterPro" id="IPR013320">
    <property type="entry name" value="ConA-like_dom_sf"/>
</dbReference>
<gene>
    <name evidence="10" type="primary">LOC102376486</name>
</gene>
<evidence type="ECO:0000259" key="7">
    <source>
        <dbReference type="PROSITE" id="PS50119"/>
    </source>
</evidence>
<keyword evidence="9" id="KW-1185">Reference proteome</keyword>
<dbReference type="SUPFAM" id="SSF57845">
    <property type="entry name" value="B-box zinc-binding domain"/>
    <property type="match status" value="1"/>
</dbReference>
<feature type="coiled-coil region" evidence="5">
    <location>
        <begin position="187"/>
        <end position="221"/>
    </location>
</feature>
<keyword evidence="5" id="KW-0175">Coiled coil</keyword>
<dbReference type="PRINTS" id="PR01407">
    <property type="entry name" value="BUTYPHLNCDUF"/>
</dbReference>
<dbReference type="KEGG" id="asn:102376486"/>
<dbReference type="InterPro" id="IPR000315">
    <property type="entry name" value="Znf_B-box"/>
</dbReference>
<dbReference type="Pfam" id="PF15227">
    <property type="entry name" value="zf-C3HC4_4"/>
    <property type="match status" value="1"/>
</dbReference>
<dbReference type="PROSITE" id="PS50119">
    <property type="entry name" value="ZF_BBOX"/>
    <property type="match status" value="1"/>
</dbReference>
<dbReference type="PROSITE" id="PS50089">
    <property type="entry name" value="ZF_RING_2"/>
    <property type="match status" value="1"/>
</dbReference>
<dbReference type="SUPFAM" id="SSF49899">
    <property type="entry name" value="Concanavalin A-like lectins/glucanases"/>
    <property type="match status" value="1"/>
</dbReference>
<dbReference type="Gene3D" id="2.60.120.920">
    <property type="match status" value="1"/>
</dbReference>
<evidence type="ECO:0000256" key="4">
    <source>
        <dbReference type="PROSITE-ProRule" id="PRU00024"/>
    </source>
</evidence>
<dbReference type="GeneID" id="102376486"/>
<proteinExistence type="predicted"/>
<dbReference type="SMART" id="SM00336">
    <property type="entry name" value="BBOX"/>
    <property type="match status" value="1"/>
</dbReference>
<dbReference type="Gene3D" id="3.30.40.10">
    <property type="entry name" value="Zinc/RING finger domain, C3HC4 (zinc finger)"/>
    <property type="match status" value="1"/>
</dbReference>
<dbReference type="SMART" id="SM00449">
    <property type="entry name" value="SPRY"/>
    <property type="match status" value="1"/>
</dbReference>
<evidence type="ECO:0000256" key="1">
    <source>
        <dbReference type="ARBA" id="ARBA00022723"/>
    </source>
</evidence>
<keyword evidence="1" id="KW-0479">Metal-binding</keyword>
<dbReference type="Proteomes" id="UP000189705">
    <property type="component" value="Unplaced"/>
</dbReference>
<name>A0A1U8DE46_ALLSI</name>
<dbReference type="InterPro" id="IPR043136">
    <property type="entry name" value="B30.2/SPRY_sf"/>
</dbReference>
<dbReference type="InterPro" id="IPR001870">
    <property type="entry name" value="B30.2/SPRY"/>
</dbReference>
<dbReference type="Gene3D" id="3.30.160.60">
    <property type="entry name" value="Classic Zinc Finger"/>
    <property type="match status" value="1"/>
</dbReference>
<dbReference type="CDD" id="cd19762">
    <property type="entry name" value="Bbox2_TRIM7-like"/>
    <property type="match status" value="1"/>
</dbReference>
<keyword evidence="3" id="KW-0862">Zinc</keyword>
<evidence type="ECO:0000259" key="8">
    <source>
        <dbReference type="PROSITE" id="PS50188"/>
    </source>
</evidence>
<organism evidence="9 10">
    <name type="scientific">Alligator sinensis</name>
    <name type="common">Chinese alligator</name>
    <dbReference type="NCBI Taxonomy" id="38654"/>
    <lineage>
        <taxon>Eukaryota</taxon>
        <taxon>Metazoa</taxon>
        <taxon>Chordata</taxon>
        <taxon>Craniata</taxon>
        <taxon>Vertebrata</taxon>
        <taxon>Euteleostomi</taxon>
        <taxon>Archelosauria</taxon>
        <taxon>Archosauria</taxon>
        <taxon>Crocodylia</taxon>
        <taxon>Alligatoridae</taxon>
        <taxon>Alligatorinae</taxon>
        <taxon>Alligator</taxon>
    </lineage>
</organism>
<dbReference type="InterPro" id="IPR001841">
    <property type="entry name" value="Znf_RING"/>
</dbReference>
<dbReference type="Pfam" id="PF00643">
    <property type="entry name" value="zf-B_box"/>
    <property type="match status" value="1"/>
</dbReference>
<dbReference type="InterPro" id="IPR017907">
    <property type="entry name" value="Znf_RING_CS"/>
</dbReference>
<dbReference type="Pfam" id="PF13765">
    <property type="entry name" value="PRY"/>
    <property type="match status" value="1"/>
</dbReference>
<dbReference type="InParanoid" id="A0A1U8DE46"/>
<dbReference type="InterPro" id="IPR050143">
    <property type="entry name" value="TRIM/RBCC"/>
</dbReference>
<dbReference type="AlphaFoldDB" id="A0A1U8DE46"/>
<evidence type="ECO:0000256" key="2">
    <source>
        <dbReference type="ARBA" id="ARBA00022771"/>
    </source>
</evidence>
<dbReference type="InterPro" id="IPR003879">
    <property type="entry name" value="Butyrophylin_SPRY"/>
</dbReference>
<dbReference type="InterPro" id="IPR013083">
    <property type="entry name" value="Znf_RING/FYVE/PHD"/>
</dbReference>
<dbReference type="InterPro" id="IPR006574">
    <property type="entry name" value="PRY"/>
</dbReference>
<dbReference type="SUPFAM" id="SSF57850">
    <property type="entry name" value="RING/U-box"/>
    <property type="match status" value="1"/>
</dbReference>
<keyword evidence="2 4" id="KW-0863">Zinc-finger</keyword>
<protein>
    <submittedName>
        <fullName evidence="10">Zinc finger protein RFP-like</fullName>
    </submittedName>
</protein>